<dbReference type="Proteomes" id="UP000053586">
    <property type="component" value="Unassembled WGS sequence"/>
</dbReference>
<reference evidence="2 3" key="2">
    <citation type="journal article" date="2017" name="Antonie Van Leeuwenhoek">
        <title>Rhizobium rhizosphaerae sp. nov., a novel species isolated from rice rhizosphere.</title>
        <authorList>
            <person name="Zhao J.J."/>
            <person name="Zhang J."/>
            <person name="Zhang R.J."/>
            <person name="Zhang C.W."/>
            <person name="Yin H.Q."/>
            <person name="Zhang X.X."/>
        </authorList>
    </citation>
    <scope>NUCLEOTIDE SEQUENCE [LARGE SCALE GENOMIC DNA]</scope>
    <source>
        <strain evidence="2 3">ACAM 611</strain>
    </source>
</reference>
<gene>
    <name evidence="2" type="ORF">GPUN_0923</name>
</gene>
<keyword evidence="1" id="KW-1133">Transmembrane helix</keyword>
<keyword evidence="1" id="KW-0812">Transmembrane</keyword>
<protein>
    <submittedName>
        <fullName evidence="2">Uncharacterized protein</fullName>
    </submittedName>
</protein>
<feature type="transmembrane region" description="Helical" evidence="1">
    <location>
        <begin position="6"/>
        <end position="23"/>
    </location>
</feature>
<proteinExistence type="predicted"/>
<keyword evidence="1" id="KW-0472">Membrane</keyword>
<name>H5T9S7_9ALTE</name>
<evidence type="ECO:0000256" key="1">
    <source>
        <dbReference type="SAM" id="Phobius"/>
    </source>
</evidence>
<accession>H5T9S7</accession>
<reference evidence="2 3" key="1">
    <citation type="journal article" date="2012" name="J. Bacteriol.">
        <title>Genome sequence of proteorhodopsin-containing sea ice bacterium Glaciecola punicea ACAM 611T.</title>
        <authorList>
            <person name="Qin Q.-L."/>
            <person name="Xie B.-B."/>
            <person name="Shu Y.-L."/>
            <person name="Rong J.-C."/>
            <person name="Zhao D.-L."/>
            <person name="Zhang X.-Y."/>
            <person name="Chen X.-L."/>
            <person name="Zhou B.-C."/>
            <person name="Zhanga Y.-Z."/>
        </authorList>
    </citation>
    <scope>NUCLEOTIDE SEQUENCE [LARGE SCALE GENOMIC DNA]</scope>
    <source>
        <strain evidence="2 3">ACAM 611</strain>
    </source>
</reference>
<evidence type="ECO:0000313" key="2">
    <source>
        <dbReference type="EMBL" id="GAB55054.1"/>
    </source>
</evidence>
<organism evidence="2 3">
    <name type="scientific">Glaciecola punicea ACAM 611</name>
    <dbReference type="NCBI Taxonomy" id="1121923"/>
    <lineage>
        <taxon>Bacteria</taxon>
        <taxon>Pseudomonadati</taxon>
        <taxon>Pseudomonadota</taxon>
        <taxon>Gammaproteobacteria</taxon>
        <taxon>Alteromonadales</taxon>
        <taxon>Alteromonadaceae</taxon>
        <taxon>Glaciecola</taxon>
    </lineage>
</organism>
<comment type="caution">
    <text evidence="2">The sequence shown here is derived from an EMBL/GenBank/DDBJ whole genome shotgun (WGS) entry which is preliminary data.</text>
</comment>
<dbReference type="AlphaFoldDB" id="H5T9S7"/>
<sequence>MGEIALALSVINGMILFYVYRVVPDSTYIVSIFVNNYVSKSFDYFVIINVLGG</sequence>
<keyword evidence="3" id="KW-1185">Reference proteome</keyword>
<dbReference type="EMBL" id="BAET01000007">
    <property type="protein sequence ID" value="GAB55054.1"/>
    <property type="molecule type" value="Genomic_DNA"/>
</dbReference>
<evidence type="ECO:0000313" key="3">
    <source>
        <dbReference type="Proteomes" id="UP000053586"/>
    </source>
</evidence>